<dbReference type="InterPro" id="IPR008689">
    <property type="entry name" value="ATP_synth_F0_dsu_mt"/>
</dbReference>
<evidence type="ECO:0000256" key="3">
    <source>
        <dbReference type="ARBA" id="ARBA00022448"/>
    </source>
</evidence>
<accession>A0A0K8TEV4</accession>
<evidence type="ECO:0000256" key="4">
    <source>
        <dbReference type="ARBA" id="ARBA00022547"/>
    </source>
</evidence>
<keyword evidence="6 10" id="KW-0999">Mitochondrion inner membrane</keyword>
<evidence type="ECO:0000256" key="8">
    <source>
        <dbReference type="ARBA" id="ARBA00023128"/>
    </source>
</evidence>
<dbReference type="PANTHER" id="PTHR12700">
    <property type="entry name" value="ATP SYNTHASE SUBUNIT D, MITOCHONDRIAL"/>
    <property type="match status" value="1"/>
</dbReference>
<evidence type="ECO:0000256" key="9">
    <source>
        <dbReference type="ARBA" id="ARBA00023136"/>
    </source>
</evidence>
<dbReference type="Pfam" id="PF05873">
    <property type="entry name" value="Mt_ATP-synt_D"/>
    <property type="match status" value="1"/>
</dbReference>
<evidence type="ECO:0000313" key="12">
    <source>
        <dbReference type="EMBL" id="JAG64014.1"/>
    </source>
</evidence>
<feature type="compositionally biased region" description="Polar residues" evidence="11">
    <location>
        <begin position="166"/>
        <end position="175"/>
    </location>
</feature>
<dbReference type="EMBL" id="GBRD01001807">
    <property type="protein sequence ID" value="JAG64014.1"/>
    <property type="molecule type" value="Transcribed_RNA"/>
</dbReference>
<keyword evidence="5 10" id="KW-0375">Hydrogen ion transport</keyword>
<comment type="function">
    <text evidence="10">Mitochondrial membrane ATP synthase (F(1)F(0) ATP synthase or Complex V) produces ATP from ADP in the presence of a proton gradient across the membrane which is generated by electron transport complexes of the respiratory chain. F-type ATPases consist of two structural domains, F(1) - containing the extramembraneous catalytic core, and F(0) - containing the membrane proton channel, linked together by a central stalk and a peripheral stalk. During catalysis, ATP synthesis in the catalytic domain of F(1) is coupled via a rotary mechanism of the central stalk subunits to proton translocation.</text>
</comment>
<evidence type="ECO:0000256" key="5">
    <source>
        <dbReference type="ARBA" id="ARBA00022781"/>
    </source>
</evidence>
<reference evidence="12" key="1">
    <citation type="submission" date="2014-09" db="EMBL/GenBank/DDBJ databases">
        <authorList>
            <person name="Magalhaes I.L.F."/>
            <person name="Oliveira U."/>
            <person name="Santos F.R."/>
            <person name="Vidigal T.H.D.A."/>
            <person name="Brescovit A.D."/>
            <person name="Santos A.J."/>
        </authorList>
    </citation>
    <scope>NUCLEOTIDE SEQUENCE</scope>
</reference>
<sequence>MAAKRPVLKAIEWSKLAERVPEAQKARLTAFRVKSDGYLRRMMANPEQPPKIDWAFYKKMVPIPGMVDTFQKQYESLQIPIPADTLTSSIDAQESQIKEAITKFKAESNIRIKSYKEEADRISSLLPYEQMTMEDFAEAHPDQALDVQNKPTFWPHNPEEQLDYNDGSSESAKAH</sequence>
<dbReference type="GO" id="GO:0015078">
    <property type="term" value="F:proton transmembrane transporter activity"/>
    <property type="evidence" value="ECO:0007669"/>
    <property type="project" value="InterPro"/>
</dbReference>
<keyword evidence="7 10" id="KW-0406">Ion transport</keyword>
<dbReference type="Gene3D" id="6.10.280.70">
    <property type="match status" value="1"/>
</dbReference>
<feature type="region of interest" description="Disordered" evidence="11">
    <location>
        <begin position="148"/>
        <end position="175"/>
    </location>
</feature>
<protein>
    <recommendedName>
        <fullName evidence="10">ATP synthase subunit d, mitochondrial</fullName>
    </recommendedName>
</protein>
<dbReference type="AlphaFoldDB" id="A0A0K8TEV4"/>
<proteinExistence type="inferred from homology"/>
<keyword evidence="9 10" id="KW-0472">Membrane</keyword>
<keyword evidence="3 10" id="KW-0813">Transport</keyword>
<evidence type="ECO:0000256" key="11">
    <source>
        <dbReference type="SAM" id="MobiDB-lite"/>
    </source>
</evidence>
<evidence type="ECO:0000256" key="10">
    <source>
        <dbReference type="PIRNR" id="PIRNR005514"/>
    </source>
</evidence>
<comment type="similarity">
    <text evidence="2 10">Belongs to the ATPase d subunit family.</text>
</comment>
<name>A0A0K8TEV4_LYGHE</name>
<dbReference type="GO" id="GO:0015986">
    <property type="term" value="P:proton motive force-driven ATP synthesis"/>
    <property type="evidence" value="ECO:0007669"/>
    <property type="project" value="UniProtKB-UniRule"/>
</dbReference>
<dbReference type="EMBL" id="GDHC01001054">
    <property type="protein sequence ID" value="JAQ17575.1"/>
    <property type="molecule type" value="Transcribed_RNA"/>
</dbReference>
<comment type="subcellular location">
    <subcellularLocation>
        <location evidence="1 10">Mitochondrion inner membrane</location>
    </subcellularLocation>
</comment>
<dbReference type="InterPro" id="IPR036228">
    <property type="entry name" value="ATP_synth_F0_dsu_sf_mt"/>
</dbReference>
<dbReference type="GO" id="GO:0045259">
    <property type="term" value="C:proton-transporting ATP synthase complex"/>
    <property type="evidence" value="ECO:0007669"/>
    <property type="project" value="UniProtKB-KW"/>
</dbReference>
<dbReference type="PIRSF" id="PIRSF005514">
    <property type="entry name" value="ATPase_F0_D_mt"/>
    <property type="match status" value="1"/>
</dbReference>
<evidence type="ECO:0000256" key="6">
    <source>
        <dbReference type="ARBA" id="ARBA00022792"/>
    </source>
</evidence>
<dbReference type="SUPFAM" id="SSF161065">
    <property type="entry name" value="ATP synthase D chain-like"/>
    <property type="match status" value="1"/>
</dbReference>
<keyword evidence="8 10" id="KW-0496">Mitochondrion</keyword>
<keyword evidence="4" id="KW-0138">CF(0)</keyword>
<evidence type="ECO:0000256" key="2">
    <source>
        <dbReference type="ARBA" id="ARBA00006842"/>
    </source>
</evidence>
<gene>
    <name evidence="13" type="primary">ATPsyn-d_1</name>
    <name evidence="13" type="ORF">g.52334</name>
</gene>
<evidence type="ECO:0000256" key="7">
    <source>
        <dbReference type="ARBA" id="ARBA00023065"/>
    </source>
</evidence>
<reference evidence="13" key="2">
    <citation type="journal article" date="2016" name="Gigascience">
        <title>De novo construction of an expanded transcriptome assembly for the western tarnished plant bug, Lygus hesperus.</title>
        <authorList>
            <person name="Tassone E.E."/>
            <person name="Geib S.M."/>
            <person name="Hall B."/>
            <person name="Fabrick J.A."/>
            <person name="Brent C.S."/>
            <person name="Hull J.J."/>
        </authorList>
    </citation>
    <scope>NUCLEOTIDE SEQUENCE</scope>
</reference>
<dbReference type="GO" id="GO:0005743">
    <property type="term" value="C:mitochondrial inner membrane"/>
    <property type="evidence" value="ECO:0007669"/>
    <property type="project" value="UniProtKB-SubCell"/>
</dbReference>
<evidence type="ECO:0000256" key="1">
    <source>
        <dbReference type="ARBA" id="ARBA00004273"/>
    </source>
</evidence>
<organism evidence="12">
    <name type="scientific">Lygus hesperus</name>
    <name type="common">Western plant bug</name>
    <dbReference type="NCBI Taxonomy" id="30085"/>
    <lineage>
        <taxon>Eukaryota</taxon>
        <taxon>Metazoa</taxon>
        <taxon>Ecdysozoa</taxon>
        <taxon>Arthropoda</taxon>
        <taxon>Hexapoda</taxon>
        <taxon>Insecta</taxon>
        <taxon>Pterygota</taxon>
        <taxon>Neoptera</taxon>
        <taxon>Paraneoptera</taxon>
        <taxon>Hemiptera</taxon>
        <taxon>Heteroptera</taxon>
        <taxon>Panheteroptera</taxon>
        <taxon>Cimicomorpha</taxon>
        <taxon>Miridae</taxon>
        <taxon>Mirini</taxon>
        <taxon>Lygus</taxon>
    </lineage>
</organism>
<evidence type="ECO:0000313" key="13">
    <source>
        <dbReference type="EMBL" id="JAQ17575.1"/>
    </source>
</evidence>